<dbReference type="AlphaFoldDB" id="A0AA37TCL0"/>
<dbReference type="Proteomes" id="UP001156870">
    <property type="component" value="Unassembled WGS sequence"/>
</dbReference>
<evidence type="ECO:0000313" key="1">
    <source>
        <dbReference type="EMBL" id="GLS27340.1"/>
    </source>
</evidence>
<keyword evidence="2" id="KW-1185">Reference proteome</keyword>
<accession>A0AA37TCL0</accession>
<sequence length="216" mass="25066">MKNVIIQAPKIKNLTSMKYVLSLFVIFFLFTTNSTAEASEEDRKLELALEMATVKKYAKFIHDRADIAFEKHLEKSKLRNASNKLILDFKSDYTNAVEKHLSEESIKYSIAFHISHHLTLDQLENDAKFYATPLGKKVEKNILNKKLATHGLSKEETKELFKLYKQYGVLELLSITPELMKTIQKSLLQKVDKLTTEHKALEAEYLIRYSNEKSHR</sequence>
<dbReference type="EMBL" id="BSPD01000074">
    <property type="protein sequence ID" value="GLS27340.1"/>
    <property type="molecule type" value="Genomic_DNA"/>
</dbReference>
<proteinExistence type="predicted"/>
<evidence type="ECO:0008006" key="3">
    <source>
        <dbReference type="Google" id="ProtNLM"/>
    </source>
</evidence>
<evidence type="ECO:0000313" key="2">
    <source>
        <dbReference type="Proteomes" id="UP001156870"/>
    </source>
</evidence>
<protein>
    <recommendedName>
        <fullName evidence="3">DUF2059 domain-containing protein</fullName>
    </recommendedName>
</protein>
<comment type="caution">
    <text evidence="1">The sequence shown here is derived from an EMBL/GenBank/DDBJ whole genome shotgun (WGS) entry which is preliminary data.</text>
</comment>
<reference evidence="1 2" key="1">
    <citation type="journal article" date="2014" name="Int. J. Syst. Evol. Microbiol.">
        <title>Complete genome sequence of Corynebacterium casei LMG S-19264T (=DSM 44701T), isolated from a smear-ripened cheese.</title>
        <authorList>
            <consortium name="US DOE Joint Genome Institute (JGI-PGF)"/>
            <person name="Walter F."/>
            <person name="Albersmeier A."/>
            <person name="Kalinowski J."/>
            <person name="Ruckert C."/>
        </authorList>
    </citation>
    <scope>NUCLEOTIDE SEQUENCE [LARGE SCALE GENOMIC DNA]</scope>
    <source>
        <strain evidence="1 2">NBRC 110095</strain>
    </source>
</reference>
<dbReference type="RefSeq" id="WP_232595464.1">
    <property type="nucleotide sequence ID" value="NZ_BSPD01000074.1"/>
</dbReference>
<organism evidence="1 2">
    <name type="scientific">Marinibactrum halimedae</name>
    <dbReference type="NCBI Taxonomy" id="1444977"/>
    <lineage>
        <taxon>Bacteria</taxon>
        <taxon>Pseudomonadati</taxon>
        <taxon>Pseudomonadota</taxon>
        <taxon>Gammaproteobacteria</taxon>
        <taxon>Cellvibrionales</taxon>
        <taxon>Cellvibrionaceae</taxon>
        <taxon>Marinibactrum</taxon>
    </lineage>
</organism>
<name>A0AA37TCL0_9GAMM</name>
<gene>
    <name evidence="1" type="ORF">GCM10007877_30590</name>
</gene>